<dbReference type="Proteomes" id="UP001621418">
    <property type="component" value="Chromosome"/>
</dbReference>
<proteinExistence type="predicted"/>
<evidence type="ECO:0000313" key="1">
    <source>
        <dbReference type="EMBL" id="WTY37207.1"/>
    </source>
</evidence>
<keyword evidence="2" id="KW-1185">Reference proteome</keyword>
<dbReference type="Gene3D" id="3.40.630.30">
    <property type="match status" value="1"/>
</dbReference>
<dbReference type="EMBL" id="CP109527">
    <property type="protein sequence ID" value="WTY37207.1"/>
    <property type="molecule type" value="Genomic_DNA"/>
</dbReference>
<organism evidence="1 2">
    <name type="scientific">Nocardia salmonicida</name>
    <dbReference type="NCBI Taxonomy" id="53431"/>
    <lineage>
        <taxon>Bacteria</taxon>
        <taxon>Bacillati</taxon>
        <taxon>Actinomycetota</taxon>
        <taxon>Actinomycetes</taxon>
        <taxon>Mycobacteriales</taxon>
        <taxon>Nocardiaceae</taxon>
        <taxon>Nocardia</taxon>
    </lineage>
</organism>
<gene>
    <name evidence="1" type="ORF">OG308_04845</name>
</gene>
<evidence type="ECO:0000313" key="2">
    <source>
        <dbReference type="Proteomes" id="UP001621418"/>
    </source>
</evidence>
<dbReference type="SUPFAM" id="SSF55729">
    <property type="entry name" value="Acyl-CoA N-acyltransferases (Nat)"/>
    <property type="match status" value="1"/>
</dbReference>
<dbReference type="RefSeq" id="WP_405149243.1">
    <property type="nucleotide sequence ID" value="NZ_CP109527.1"/>
</dbReference>
<protein>
    <recommendedName>
        <fullName evidence="3">N-acetyltransferase domain-containing protein</fullName>
    </recommendedName>
</protein>
<sequence length="305" mass="33805">MTRFVRPASAADAEAAAGLLTELHAHFVVHRPADIVRRTRRLTQNDYSVWRPAPLLIVEDETPLGFTTYELFQPSKWSAGDLRISEFLITESARGTGAGADLHSALQELASAAGVSVSEPNQADPDVFTTVERYIGSHVIDFAYERRKAGHWSSLRAEAAEKGWPAPRLNDLWHLDLHDDPEPGHLYAEGEVPFILLPDGRVVTARFRTIYVKEYLGHGPENRWTLALSGSELRSVGGGLEIDHSWSRAENRPALAVPTDDGRLMVNYSYYASNHFGSDQGTIDYLIDLAAATASQRAHLTFEED</sequence>
<evidence type="ECO:0008006" key="3">
    <source>
        <dbReference type="Google" id="ProtNLM"/>
    </source>
</evidence>
<reference evidence="1 2" key="1">
    <citation type="submission" date="2022-10" db="EMBL/GenBank/DDBJ databases">
        <title>The complete genomes of actinobacterial strains from the NBC collection.</title>
        <authorList>
            <person name="Joergensen T.S."/>
            <person name="Alvarez Arevalo M."/>
            <person name="Sterndorff E.B."/>
            <person name="Faurdal D."/>
            <person name="Vuksanovic O."/>
            <person name="Mourched A.-S."/>
            <person name="Charusanti P."/>
            <person name="Shaw S."/>
            <person name="Blin K."/>
            <person name="Weber T."/>
        </authorList>
    </citation>
    <scope>NUCLEOTIDE SEQUENCE [LARGE SCALE GENOMIC DNA]</scope>
    <source>
        <strain evidence="1 2">NBC_01413</strain>
    </source>
</reference>
<dbReference type="InterPro" id="IPR016181">
    <property type="entry name" value="Acyl_CoA_acyltransferase"/>
</dbReference>
<accession>A0ABZ1NB61</accession>
<name>A0ABZ1NB61_9NOCA</name>